<evidence type="ECO:0000313" key="1">
    <source>
        <dbReference type="EMBL" id="QIG56944.1"/>
    </source>
</evidence>
<organism evidence="1 2">
    <name type="scientific">Pseudomonas phage vB_Pae-SS2019XI</name>
    <dbReference type="NCBI Taxonomy" id="2660688"/>
    <lineage>
        <taxon>Viruses</taxon>
        <taxon>Duplodnaviria</taxon>
        <taxon>Heunggongvirae</taxon>
        <taxon>Uroviricota</taxon>
        <taxon>Caudoviricetes</taxon>
        <taxon>Casjensviridae</taxon>
        <taxon>Maxdohrnvirus</taxon>
        <taxon>Maxdohrnvirus SS2019XI</taxon>
    </lineage>
</organism>
<keyword evidence="2" id="KW-1185">Reference proteome</keyword>
<dbReference type="Proteomes" id="UP000502584">
    <property type="component" value="Segment"/>
</dbReference>
<dbReference type="EMBL" id="MN536026">
    <property type="protein sequence ID" value="QIG56944.1"/>
    <property type="molecule type" value="Genomic_DNA"/>
</dbReference>
<accession>A0A6G6XGJ6</accession>
<protein>
    <submittedName>
        <fullName evidence="1">Uncharacterized protein</fullName>
    </submittedName>
</protein>
<sequence length="126" mass="14471">MKTQGFSIHAKEPDGWLKAWEVRKDGKPVAHFRYRDCAESYVEDARAMQTPAASYRFIPGLGMVGAVVDVKEIQVRPFYGRAMLAWLFEEYAHWAQQPDHAATLRAELRNGRQMVRMVAFELRQGA</sequence>
<gene>
    <name evidence="1" type="ORF">vBPaeSS2019XI_066</name>
</gene>
<name>A0A6G6XGJ6_9CAUD</name>
<evidence type="ECO:0000313" key="2">
    <source>
        <dbReference type="Proteomes" id="UP000502584"/>
    </source>
</evidence>
<proteinExistence type="predicted"/>
<reference evidence="1 2" key="1">
    <citation type="submission" date="2019-10" db="EMBL/GenBank/DDBJ databases">
        <title>Genome of the temperate Pseudomonas aerugionosa phage vB_Pae-SS2019XI.</title>
        <authorList>
            <person name="Hammerl J.A."/>
            <person name="Jaeckel C."/>
            <person name="Schnehle S."/>
            <person name="Schmoger S."/>
        </authorList>
    </citation>
    <scope>NUCLEOTIDE SEQUENCE [LARGE SCALE GENOMIC DNA]</scope>
</reference>